<name>A0A5B0PVJ8_PUCGR</name>
<accession>A0A5B0PVJ8</accession>
<sequence>MPTQQATLSCAVSSGLGWIYEFKTDPELKKLRWLSTTIIQTKSPPATSCCESIAADFCASLTITPAISHFVTPFSSHTANKDGFVDGQVQQTVRTVLRNPPRKKFVPGTSG</sequence>
<dbReference type="AlphaFoldDB" id="A0A5B0PVJ8"/>
<comment type="caution">
    <text evidence="1">The sequence shown here is derived from an EMBL/GenBank/DDBJ whole genome shotgun (WGS) entry which is preliminary data.</text>
</comment>
<dbReference type="EMBL" id="VDEP01000315">
    <property type="protein sequence ID" value="KAA1104872.1"/>
    <property type="molecule type" value="Genomic_DNA"/>
</dbReference>
<evidence type="ECO:0000313" key="2">
    <source>
        <dbReference type="Proteomes" id="UP000325313"/>
    </source>
</evidence>
<organism evidence="1 2">
    <name type="scientific">Puccinia graminis f. sp. tritici</name>
    <dbReference type="NCBI Taxonomy" id="56615"/>
    <lineage>
        <taxon>Eukaryota</taxon>
        <taxon>Fungi</taxon>
        <taxon>Dikarya</taxon>
        <taxon>Basidiomycota</taxon>
        <taxon>Pucciniomycotina</taxon>
        <taxon>Pucciniomycetes</taxon>
        <taxon>Pucciniales</taxon>
        <taxon>Pucciniaceae</taxon>
        <taxon>Puccinia</taxon>
    </lineage>
</organism>
<reference evidence="1 2" key="1">
    <citation type="submission" date="2019-05" db="EMBL/GenBank/DDBJ databases">
        <title>Emergence of the Ug99 lineage of the wheat stem rust pathogen through somatic hybridization.</title>
        <authorList>
            <person name="Li F."/>
            <person name="Upadhyaya N.M."/>
            <person name="Sperschneider J."/>
            <person name="Matny O."/>
            <person name="Nguyen-Phuc H."/>
            <person name="Mago R."/>
            <person name="Raley C."/>
            <person name="Miller M.E."/>
            <person name="Silverstein K.A.T."/>
            <person name="Henningsen E."/>
            <person name="Hirsch C.D."/>
            <person name="Visser B."/>
            <person name="Pretorius Z.A."/>
            <person name="Steffenson B.J."/>
            <person name="Schwessinger B."/>
            <person name="Dodds P.N."/>
            <person name="Figueroa M."/>
        </authorList>
    </citation>
    <scope>NUCLEOTIDE SEQUENCE [LARGE SCALE GENOMIC DNA]</scope>
    <source>
        <strain evidence="1 2">Ug99</strain>
    </source>
</reference>
<gene>
    <name evidence="1" type="ORF">PGTUg99_000712</name>
</gene>
<dbReference type="Proteomes" id="UP000325313">
    <property type="component" value="Unassembled WGS sequence"/>
</dbReference>
<evidence type="ECO:0000313" key="1">
    <source>
        <dbReference type="EMBL" id="KAA1104872.1"/>
    </source>
</evidence>
<protein>
    <submittedName>
        <fullName evidence="1">Uncharacterized protein</fullName>
    </submittedName>
</protein>
<proteinExistence type="predicted"/>